<dbReference type="Proteomes" id="UP000726737">
    <property type="component" value="Unassembled WGS sequence"/>
</dbReference>
<keyword evidence="2" id="KW-0812">Transmembrane</keyword>
<organism evidence="3 4">
    <name type="scientific">Mortierella polycephala</name>
    <dbReference type="NCBI Taxonomy" id="41804"/>
    <lineage>
        <taxon>Eukaryota</taxon>
        <taxon>Fungi</taxon>
        <taxon>Fungi incertae sedis</taxon>
        <taxon>Mucoromycota</taxon>
        <taxon>Mortierellomycotina</taxon>
        <taxon>Mortierellomycetes</taxon>
        <taxon>Mortierellales</taxon>
        <taxon>Mortierellaceae</taxon>
        <taxon>Mortierella</taxon>
    </lineage>
</organism>
<keyword evidence="2" id="KW-0472">Membrane</keyword>
<evidence type="ECO:0000313" key="4">
    <source>
        <dbReference type="Proteomes" id="UP000726737"/>
    </source>
</evidence>
<protein>
    <recommendedName>
        <fullName evidence="5">Late embryogenesis abundant protein LEA-2 subgroup domain-containing protein</fullName>
    </recommendedName>
</protein>
<feature type="non-terminal residue" evidence="3">
    <location>
        <position position="1"/>
    </location>
</feature>
<evidence type="ECO:0008006" key="5">
    <source>
        <dbReference type="Google" id="ProtNLM"/>
    </source>
</evidence>
<name>A0A9P6U918_9FUNG</name>
<dbReference type="GO" id="GO:0000329">
    <property type="term" value="C:fungal-type vacuole membrane"/>
    <property type="evidence" value="ECO:0007669"/>
    <property type="project" value="InterPro"/>
</dbReference>
<evidence type="ECO:0000256" key="2">
    <source>
        <dbReference type="SAM" id="Phobius"/>
    </source>
</evidence>
<dbReference type="PANTHER" id="PTHR35895">
    <property type="entry name" value="CHROMOSOME 16, WHOLE GENOME SHOTGUN SEQUENCE"/>
    <property type="match status" value="1"/>
</dbReference>
<dbReference type="InterPro" id="IPR046368">
    <property type="entry name" value="Tag1"/>
</dbReference>
<sequence>MAFDIREEDEDRQHDEFDEYDDAKQASRPKFYRRRKFWIFCIPNAIIALIVAVILALYVIMPKIAQGLMNKSTIDFSQIDITNPSPTSMDIVMLGEMKNTGPFHAEISFPGEVTVSWNNLELGKTIIPGTSKAAGGRGDLNLQSSFTVTNATAFTEFSSHMLNAESFVWHLEGKLNVKALSRTVKNLDLSKDITVNAFNGLSDIKIEKFSLPGDDPSGKGIIIEIDTAVTNPSAIQ</sequence>
<dbReference type="AlphaFoldDB" id="A0A9P6U918"/>
<reference evidence="3" key="1">
    <citation type="journal article" date="2020" name="Fungal Divers.">
        <title>Resolving the Mortierellaceae phylogeny through synthesis of multi-gene phylogenetics and phylogenomics.</title>
        <authorList>
            <person name="Vandepol N."/>
            <person name="Liber J."/>
            <person name="Desiro A."/>
            <person name="Na H."/>
            <person name="Kennedy M."/>
            <person name="Barry K."/>
            <person name="Grigoriev I.V."/>
            <person name="Miller A.N."/>
            <person name="O'Donnell K."/>
            <person name="Stajich J.E."/>
            <person name="Bonito G."/>
        </authorList>
    </citation>
    <scope>NUCLEOTIDE SEQUENCE</scope>
    <source>
        <strain evidence="3">KOD948</strain>
    </source>
</reference>
<evidence type="ECO:0000256" key="1">
    <source>
        <dbReference type="SAM" id="MobiDB-lite"/>
    </source>
</evidence>
<proteinExistence type="predicted"/>
<dbReference type="OrthoDB" id="10039566at2759"/>
<dbReference type="EMBL" id="JAAAJA010000050">
    <property type="protein sequence ID" value="KAG0264431.1"/>
    <property type="molecule type" value="Genomic_DNA"/>
</dbReference>
<comment type="caution">
    <text evidence="3">The sequence shown here is derived from an EMBL/GenBank/DDBJ whole genome shotgun (WGS) entry which is preliminary data.</text>
</comment>
<dbReference type="InterPro" id="IPR022185">
    <property type="entry name" value="DUF3712"/>
</dbReference>
<keyword evidence="2" id="KW-1133">Transmembrane helix</keyword>
<keyword evidence="4" id="KW-1185">Reference proteome</keyword>
<accession>A0A9P6U918</accession>
<feature type="region of interest" description="Disordered" evidence="1">
    <location>
        <begin position="1"/>
        <end position="21"/>
    </location>
</feature>
<evidence type="ECO:0000313" key="3">
    <source>
        <dbReference type="EMBL" id="KAG0264431.1"/>
    </source>
</evidence>
<feature type="transmembrane region" description="Helical" evidence="2">
    <location>
        <begin position="37"/>
        <end position="61"/>
    </location>
</feature>
<gene>
    <name evidence="3" type="ORF">BG011_006790</name>
</gene>
<dbReference type="PANTHER" id="PTHR35895:SF1">
    <property type="entry name" value="LIPID-BINDING SERUM GLYCOPROTEIN C-TERMINAL DOMAIN-CONTAINING PROTEIN"/>
    <property type="match status" value="1"/>
</dbReference>
<dbReference type="Pfam" id="PF12505">
    <property type="entry name" value="DUF3712"/>
    <property type="match status" value="1"/>
</dbReference>